<feature type="compositionally biased region" description="Basic and acidic residues" evidence="3">
    <location>
        <begin position="147"/>
        <end position="159"/>
    </location>
</feature>
<sequence length="274" mass="29470">MYLCMDACGLLYGSKDFEDECVFNEMIEQNHYNTYSSVKYTNDRRTLYLALNKRGTPRKVQIKADAPLGKLSTYTRVLTQPVPAERVERLLANRQSAEWPASIPHAHRHQHACPPHVGLPHATAKHRKGRNKCQGKGGGGGGGRKKNKDDGNGRDSGSREDEDCGVGGGNKNKKNNPRCGDGDEINHRKVDAAGRKKKSKKPTTGGGKGGKGDKPQRQHGAKAGKKSETETPPPPPPEPADGGGGAGDVDDDDDDEAAAAATAPTDEFLHFNDN</sequence>
<feature type="compositionally biased region" description="Acidic residues" evidence="3">
    <location>
        <begin position="248"/>
        <end position="257"/>
    </location>
</feature>
<dbReference type="SMART" id="SM00442">
    <property type="entry name" value="FGF"/>
    <property type="match status" value="1"/>
</dbReference>
<dbReference type="AlphaFoldDB" id="A0A9P0J1F7"/>
<dbReference type="CDD" id="cd23311">
    <property type="entry name" value="beta-trefoil_FGF_Bnl-like"/>
    <property type="match status" value="1"/>
</dbReference>
<evidence type="ECO:0000256" key="3">
    <source>
        <dbReference type="SAM" id="MobiDB-lite"/>
    </source>
</evidence>
<dbReference type="PANTHER" id="PTHR11486">
    <property type="entry name" value="FIBROBLAST GROWTH FACTOR"/>
    <property type="match status" value="1"/>
</dbReference>
<reference evidence="4" key="2">
    <citation type="submission" date="2022-10" db="EMBL/GenBank/DDBJ databases">
        <authorList>
            <consortium name="ENA_rothamsted_submissions"/>
            <consortium name="culmorum"/>
            <person name="King R."/>
        </authorList>
    </citation>
    <scope>NUCLEOTIDE SEQUENCE</scope>
</reference>
<evidence type="ECO:0000313" key="5">
    <source>
        <dbReference type="Proteomes" id="UP001154329"/>
    </source>
</evidence>
<evidence type="ECO:0000256" key="2">
    <source>
        <dbReference type="RuleBase" id="RU049442"/>
    </source>
</evidence>
<dbReference type="InterPro" id="IPR008996">
    <property type="entry name" value="IL1/FGF"/>
</dbReference>
<evidence type="ECO:0000256" key="1">
    <source>
        <dbReference type="ARBA" id="ARBA00007936"/>
    </source>
</evidence>
<accession>A0A9P0J1F7</accession>
<feature type="compositionally biased region" description="Basic and acidic residues" evidence="3">
    <location>
        <begin position="180"/>
        <end position="194"/>
    </location>
</feature>
<dbReference type="SUPFAM" id="SSF50353">
    <property type="entry name" value="Cytokine"/>
    <property type="match status" value="1"/>
</dbReference>
<proteinExistence type="inferred from homology"/>
<feature type="region of interest" description="Disordered" evidence="3">
    <location>
        <begin position="105"/>
        <end position="274"/>
    </location>
</feature>
<feature type="compositionally biased region" description="Basic residues" evidence="3">
    <location>
        <begin position="123"/>
        <end position="133"/>
    </location>
</feature>
<dbReference type="InterPro" id="IPR002209">
    <property type="entry name" value="Fibroblast_GF_fam"/>
</dbReference>
<protein>
    <recommendedName>
        <fullName evidence="2">Fibroblast growth factor</fullName>
        <shortName evidence="2">FGF</shortName>
    </recommendedName>
</protein>
<gene>
    <name evidence="4" type="ORF">APHIGO_LOCUS6382</name>
</gene>
<organism evidence="4 5">
    <name type="scientific">Aphis gossypii</name>
    <name type="common">Cotton aphid</name>
    <dbReference type="NCBI Taxonomy" id="80765"/>
    <lineage>
        <taxon>Eukaryota</taxon>
        <taxon>Metazoa</taxon>
        <taxon>Ecdysozoa</taxon>
        <taxon>Arthropoda</taxon>
        <taxon>Hexapoda</taxon>
        <taxon>Insecta</taxon>
        <taxon>Pterygota</taxon>
        <taxon>Neoptera</taxon>
        <taxon>Paraneoptera</taxon>
        <taxon>Hemiptera</taxon>
        <taxon>Sternorrhyncha</taxon>
        <taxon>Aphidomorpha</taxon>
        <taxon>Aphidoidea</taxon>
        <taxon>Aphididae</taxon>
        <taxon>Aphidini</taxon>
        <taxon>Aphis</taxon>
        <taxon>Aphis</taxon>
    </lineage>
</organism>
<reference evidence="4" key="1">
    <citation type="submission" date="2022-02" db="EMBL/GenBank/DDBJ databases">
        <authorList>
            <person name="King R."/>
        </authorList>
    </citation>
    <scope>NUCLEOTIDE SEQUENCE</scope>
</reference>
<dbReference type="Proteomes" id="UP001154329">
    <property type="component" value="Chromosome 2"/>
</dbReference>
<comment type="similarity">
    <text evidence="1 2">Belongs to the heparin-binding growth factors family.</text>
</comment>
<evidence type="ECO:0000313" key="4">
    <source>
        <dbReference type="EMBL" id="CAH1725264.1"/>
    </source>
</evidence>
<dbReference type="Gene3D" id="2.80.10.50">
    <property type="match status" value="1"/>
</dbReference>
<dbReference type="PROSITE" id="PS00247">
    <property type="entry name" value="HBGF_FGF"/>
    <property type="match status" value="1"/>
</dbReference>
<dbReference type="GO" id="GO:0008083">
    <property type="term" value="F:growth factor activity"/>
    <property type="evidence" value="ECO:0007669"/>
    <property type="project" value="InterPro"/>
</dbReference>
<dbReference type="EMBL" id="OU899035">
    <property type="protein sequence ID" value="CAH1725264.1"/>
    <property type="molecule type" value="Genomic_DNA"/>
</dbReference>
<keyword evidence="5" id="KW-1185">Reference proteome</keyword>
<dbReference type="PRINTS" id="PR00263">
    <property type="entry name" value="HBGFFGF"/>
</dbReference>
<dbReference type="Pfam" id="PF00167">
    <property type="entry name" value="FGF"/>
    <property type="match status" value="1"/>
</dbReference>
<name>A0A9P0J1F7_APHGO</name>